<comment type="caution">
    <text evidence="1">The sequence shown here is derived from an EMBL/GenBank/DDBJ whole genome shotgun (WGS) entry which is preliminary data.</text>
</comment>
<gene>
    <name evidence="1" type="ORF">FPQ15_10170</name>
</gene>
<reference evidence="1 2" key="1">
    <citation type="submission" date="2019-07" db="EMBL/GenBank/DDBJ databases">
        <title>Gilliamella genomes.</title>
        <authorList>
            <person name="Zheng H."/>
        </authorList>
    </citation>
    <scope>NUCLEOTIDE SEQUENCE [LARGE SCALE GENOMIC DNA]</scope>
    <source>
        <strain evidence="1 2">W8127</strain>
    </source>
</reference>
<sequence>MHWRLCFTRQQAINIEQRVINGDYETLVYGFYCAWAVSSVLDEYGLEELYLFPSSLEDAVKEIEEKKGLSNENH</sequence>
<evidence type="ECO:0000313" key="2">
    <source>
        <dbReference type="Proteomes" id="UP000319483"/>
    </source>
</evidence>
<proteinExistence type="predicted"/>
<dbReference type="RefSeq" id="WP_144092497.1">
    <property type="nucleotide sequence ID" value="NZ_VMHM01000013.1"/>
</dbReference>
<dbReference type="Proteomes" id="UP000319483">
    <property type="component" value="Unassembled WGS sequence"/>
</dbReference>
<name>A0A556SA54_9GAMM</name>
<dbReference type="EMBL" id="VMHM01000013">
    <property type="protein sequence ID" value="TSJ98029.1"/>
    <property type="molecule type" value="Genomic_DNA"/>
</dbReference>
<evidence type="ECO:0000313" key="1">
    <source>
        <dbReference type="EMBL" id="TSJ98029.1"/>
    </source>
</evidence>
<organism evidence="1 2">
    <name type="scientific">Gilliamella apicola</name>
    <dbReference type="NCBI Taxonomy" id="1196095"/>
    <lineage>
        <taxon>Bacteria</taxon>
        <taxon>Pseudomonadati</taxon>
        <taxon>Pseudomonadota</taxon>
        <taxon>Gammaproteobacteria</taxon>
        <taxon>Orbales</taxon>
        <taxon>Orbaceae</taxon>
        <taxon>Gilliamella</taxon>
    </lineage>
</organism>
<accession>A0A556SA54</accession>
<protein>
    <submittedName>
        <fullName evidence="1">Uncharacterized protein</fullName>
    </submittedName>
</protein>
<dbReference type="AlphaFoldDB" id="A0A556SA54"/>